<dbReference type="HOGENOM" id="CLU_3164670_0_0_10"/>
<dbReference type="AlphaFoldDB" id="I9BQJ5"/>
<comment type="caution">
    <text evidence="1">The sequence shown here is derived from an EMBL/GenBank/DDBJ whole genome shotgun (WGS) entry which is preliminary data.</text>
</comment>
<proteinExistence type="predicted"/>
<evidence type="ECO:0000313" key="2">
    <source>
        <dbReference type="Proteomes" id="UP000003917"/>
    </source>
</evidence>
<accession>I9BQJ5</accession>
<name>I9BQJ5_BACFG</name>
<gene>
    <name evidence="1" type="ORF">HMPREF1080_00009</name>
</gene>
<dbReference type="EMBL" id="AGXP01000001">
    <property type="protein sequence ID" value="EIZ02026.1"/>
    <property type="molecule type" value="Genomic_DNA"/>
</dbReference>
<dbReference type="PATRIC" id="fig|997881.3.peg.10"/>
<dbReference type="Proteomes" id="UP000003917">
    <property type="component" value="Unassembled WGS sequence"/>
</dbReference>
<organism evidence="1 2">
    <name type="scientific">Bacteroides fragilis CL05T12C13</name>
    <dbReference type="NCBI Taxonomy" id="997881"/>
    <lineage>
        <taxon>Bacteria</taxon>
        <taxon>Pseudomonadati</taxon>
        <taxon>Bacteroidota</taxon>
        <taxon>Bacteroidia</taxon>
        <taxon>Bacteroidales</taxon>
        <taxon>Bacteroidaceae</taxon>
        <taxon>Bacteroides</taxon>
    </lineage>
</organism>
<protein>
    <submittedName>
        <fullName evidence="1">Uncharacterized protein</fullName>
    </submittedName>
</protein>
<sequence length="47" mass="5472">MRTESILSIAKNLTLNKYLTSASLFRAVDKFCNVVEVWNLLNWKLDL</sequence>
<evidence type="ECO:0000313" key="1">
    <source>
        <dbReference type="EMBL" id="EIZ02026.1"/>
    </source>
</evidence>
<reference evidence="1 2" key="1">
    <citation type="submission" date="2012-02" db="EMBL/GenBank/DDBJ databases">
        <title>The Genome Sequence of Bacteroides fragilis CL05T12C13.</title>
        <authorList>
            <consortium name="The Broad Institute Genome Sequencing Platform"/>
            <person name="Earl A."/>
            <person name="Ward D."/>
            <person name="Feldgarden M."/>
            <person name="Gevers D."/>
            <person name="Zitomersky N.L."/>
            <person name="Coyne M.J."/>
            <person name="Comstock L.E."/>
            <person name="Young S.K."/>
            <person name="Zeng Q."/>
            <person name="Gargeya S."/>
            <person name="Fitzgerald M."/>
            <person name="Haas B."/>
            <person name="Abouelleil A."/>
            <person name="Alvarado L."/>
            <person name="Arachchi H.M."/>
            <person name="Berlin A."/>
            <person name="Chapman S.B."/>
            <person name="Gearin G."/>
            <person name="Goldberg J."/>
            <person name="Griggs A."/>
            <person name="Gujja S."/>
            <person name="Hansen M."/>
            <person name="Heiman D."/>
            <person name="Howarth C."/>
            <person name="Larimer J."/>
            <person name="Lui A."/>
            <person name="MacDonald P.J.P."/>
            <person name="McCowen C."/>
            <person name="Montmayeur A."/>
            <person name="Murphy C."/>
            <person name="Neiman D."/>
            <person name="Pearson M."/>
            <person name="Priest M."/>
            <person name="Roberts A."/>
            <person name="Saif S."/>
            <person name="Shea T."/>
            <person name="Sisk P."/>
            <person name="Stolte C."/>
            <person name="Sykes S."/>
            <person name="Wortman J."/>
            <person name="Nusbaum C."/>
            <person name="Birren B."/>
        </authorList>
    </citation>
    <scope>NUCLEOTIDE SEQUENCE [LARGE SCALE GENOMIC DNA]</scope>
    <source>
        <strain evidence="1 2">CL05T12C13</strain>
    </source>
</reference>